<organism evidence="2 3">
    <name type="scientific">Flavobacterium kingsejongi</name>
    <dbReference type="NCBI Taxonomy" id="1678728"/>
    <lineage>
        <taxon>Bacteria</taxon>
        <taxon>Pseudomonadati</taxon>
        <taxon>Bacteroidota</taxon>
        <taxon>Flavobacteriia</taxon>
        <taxon>Flavobacteriales</taxon>
        <taxon>Flavobacteriaceae</taxon>
        <taxon>Flavobacterium</taxon>
    </lineage>
</organism>
<reference evidence="2 3" key="1">
    <citation type="submission" date="2017-04" db="EMBL/GenBank/DDBJ databases">
        <title>Complete genome sequence of Flavobacterium kingsejong AJ004.</title>
        <authorList>
            <person name="Lee P.C."/>
        </authorList>
    </citation>
    <scope>NUCLEOTIDE SEQUENCE [LARGE SCALE GENOMIC DNA]</scope>
    <source>
        <strain evidence="2 3">AJ004</strain>
    </source>
</reference>
<dbReference type="EMBL" id="CP020919">
    <property type="protein sequence ID" value="AWG25669.1"/>
    <property type="molecule type" value="Genomic_DNA"/>
</dbReference>
<protein>
    <recommendedName>
        <fullName evidence="1">MvdD-like pre-ATP grasp domain-containing protein</fullName>
    </recommendedName>
</protein>
<dbReference type="Proteomes" id="UP000244677">
    <property type="component" value="Chromosome"/>
</dbReference>
<dbReference type="GO" id="GO:0018169">
    <property type="term" value="F:ribosomal S6-glutamic acid ligase activity"/>
    <property type="evidence" value="ECO:0007669"/>
    <property type="project" value="TreeGrafter"/>
</dbReference>
<dbReference type="GO" id="GO:0009432">
    <property type="term" value="P:SOS response"/>
    <property type="evidence" value="ECO:0007669"/>
    <property type="project" value="TreeGrafter"/>
</dbReference>
<dbReference type="SUPFAM" id="SSF56059">
    <property type="entry name" value="Glutathione synthetase ATP-binding domain-like"/>
    <property type="match status" value="1"/>
</dbReference>
<evidence type="ECO:0000313" key="3">
    <source>
        <dbReference type="Proteomes" id="UP000244677"/>
    </source>
</evidence>
<proteinExistence type="predicted"/>
<dbReference type="Pfam" id="PF21068">
    <property type="entry name" value="ATPgraspMvdD"/>
    <property type="match status" value="1"/>
</dbReference>
<name>A0A2S1LPM4_9FLAO</name>
<dbReference type="GO" id="GO:0005737">
    <property type="term" value="C:cytoplasm"/>
    <property type="evidence" value="ECO:0007669"/>
    <property type="project" value="TreeGrafter"/>
</dbReference>
<accession>A0A2S1LPM4</accession>
<dbReference type="AlphaFoldDB" id="A0A2S1LPM4"/>
<gene>
    <name evidence="2" type="ORF">FK004_10810</name>
</gene>
<sequence length="316" mass="35715">MKRFSELGIETYRLNTDRFSDQLSFDYSISNTAATVTITDGDRTITLGEVTGVWHRKSWSIAVPEDLDDNFKSIYLQEYGTMRAIFMEALKQVPWFNRLSADIRIGNNKWEQLAAAVQQGIEIPRSLFTNDEEKVKTFFYQECDKQMIAKLHGSLAKSMSGATGFFPTTLIGESNLDGLGGLVYCPMIFQELIPKAYELRIIYIDGIFFTGKINAGTSQRGKTDWRIATDVALGWEAYTLPDAICTALTKMMQQLELFFGAIDMIRHTDGRYVFLEVNPQGEWGMLQRDLNYPIGETIAEQITAAVAVQHTALMND</sequence>
<evidence type="ECO:0000313" key="2">
    <source>
        <dbReference type="EMBL" id="AWG25669.1"/>
    </source>
</evidence>
<evidence type="ECO:0000259" key="1">
    <source>
        <dbReference type="Pfam" id="PF21068"/>
    </source>
</evidence>
<dbReference type="Gene3D" id="3.30.470.20">
    <property type="entry name" value="ATP-grasp fold, B domain"/>
    <property type="match status" value="1"/>
</dbReference>
<dbReference type="PANTHER" id="PTHR21621:SF0">
    <property type="entry name" value="BETA-CITRYLGLUTAMATE SYNTHASE B-RELATED"/>
    <property type="match status" value="1"/>
</dbReference>
<keyword evidence="3" id="KW-1185">Reference proteome</keyword>
<dbReference type="KEGG" id="fki:FK004_10810"/>
<feature type="domain" description="MvdD-like pre-ATP grasp" evidence="1">
    <location>
        <begin position="2"/>
        <end position="100"/>
    </location>
</feature>
<dbReference type="InterPro" id="IPR048936">
    <property type="entry name" value="MvdD-like_ATPgrasp"/>
</dbReference>
<dbReference type="PANTHER" id="PTHR21621">
    <property type="entry name" value="RIBOSOMAL PROTEIN S6 MODIFICATION PROTEIN"/>
    <property type="match status" value="1"/>
</dbReference>